<evidence type="ECO:0000256" key="5">
    <source>
        <dbReference type="ARBA" id="ARBA00022692"/>
    </source>
</evidence>
<dbReference type="Proteomes" id="UP001497444">
    <property type="component" value="Chromosome 6"/>
</dbReference>
<evidence type="ECO:0000256" key="1">
    <source>
        <dbReference type="ARBA" id="ARBA00004477"/>
    </source>
</evidence>
<evidence type="ECO:0000256" key="4">
    <source>
        <dbReference type="ARBA" id="ARBA00022679"/>
    </source>
</evidence>
<name>A0ABP0X5Q5_9BRYO</name>
<proteinExistence type="inferred from homology"/>
<evidence type="ECO:0000313" key="15">
    <source>
        <dbReference type="Proteomes" id="UP001497444"/>
    </source>
</evidence>
<comment type="subcellular location">
    <subcellularLocation>
        <location evidence="1 12">Endoplasmic reticulum membrane</location>
        <topology evidence="1 12">Multi-pass membrane protein</topology>
    </subcellularLocation>
</comment>
<keyword evidence="3 12" id="KW-0444">Lipid biosynthesis</keyword>
<organism evidence="14 15">
    <name type="scientific">Sphagnum jensenii</name>
    <dbReference type="NCBI Taxonomy" id="128206"/>
    <lineage>
        <taxon>Eukaryota</taxon>
        <taxon>Viridiplantae</taxon>
        <taxon>Streptophyta</taxon>
        <taxon>Embryophyta</taxon>
        <taxon>Bryophyta</taxon>
        <taxon>Sphagnophytina</taxon>
        <taxon>Sphagnopsida</taxon>
        <taxon>Sphagnales</taxon>
        <taxon>Sphagnaceae</taxon>
        <taxon>Sphagnum</taxon>
    </lineage>
</organism>
<evidence type="ECO:0000256" key="10">
    <source>
        <dbReference type="ARBA" id="ARBA00023209"/>
    </source>
</evidence>
<comment type="function">
    <text evidence="12">Catalyzes a base-exchange reaction in which the polar head group of phosphatidylethanolamine (PE) is replaced by L-serine.</text>
</comment>
<comment type="caution">
    <text evidence="12">Lacks conserved residue(s) required for the propagation of feature annotation.</text>
</comment>
<comment type="pathway">
    <text evidence="12">Phospholipid metabolism; phosphatidylethanolamine biosynthesis; phosphatidylethanolamine from CDP-diacylglycerol: step 1/2.</text>
</comment>
<evidence type="ECO:0000256" key="12">
    <source>
        <dbReference type="RuleBase" id="RU368094"/>
    </source>
</evidence>
<feature type="transmembrane region" description="Helical" evidence="12">
    <location>
        <begin position="319"/>
        <end position="343"/>
    </location>
</feature>
<feature type="transmembrane region" description="Helical" evidence="12">
    <location>
        <begin position="57"/>
        <end position="75"/>
    </location>
</feature>
<dbReference type="PANTHER" id="PTHR15362">
    <property type="entry name" value="PHOSPHATIDYLINOSITOL SYNTHASE"/>
    <property type="match status" value="1"/>
</dbReference>
<accession>A0ABP0X5Q5</accession>
<evidence type="ECO:0000256" key="3">
    <source>
        <dbReference type="ARBA" id="ARBA00022516"/>
    </source>
</evidence>
<protein>
    <recommendedName>
        <fullName evidence="12">CDP-diacylglycerol--serine O-phosphatidyltransferase</fullName>
        <ecNumber evidence="12">2.7.8.8</ecNumber>
    </recommendedName>
    <alternativeName>
        <fullName evidence="12">Phosphatidylserine synthase</fullName>
    </alternativeName>
</protein>
<evidence type="ECO:0000256" key="6">
    <source>
        <dbReference type="ARBA" id="ARBA00022824"/>
    </source>
</evidence>
<keyword evidence="15" id="KW-1185">Reference proteome</keyword>
<keyword evidence="6 12" id="KW-0256">Endoplasmic reticulum</keyword>
<feature type="transmembrane region" description="Helical" evidence="12">
    <location>
        <begin position="380"/>
        <end position="402"/>
    </location>
</feature>
<dbReference type="InterPro" id="IPR004277">
    <property type="entry name" value="PSS"/>
</dbReference>
<keyword evidence="9 12" id="KW-0472">Membrane</keyword>
<evidence type="ECO:0000256" key="8">
    <source>
        <dbReference type="ARBA" id="ARBA00023098"/>
    </source>
</evidence>
<evidence type="ECO:0000256" key="11">
    <source>
        <dbReference type="ARBA" id="ARBA00023264"/>
    </source>
</evidence>
<keyword evidence="4 12" id="KW-0808">Transferase</keyword>
<feature type="transmembrane region" description="Helical" evidence="12">
    <location>
        <begin position="125"/>
        <end position="145"/>
    </location>
</feature>
<dbReference type="PANTHER" id="PTHR15362:SF7">
    <property type="entry name" value="PHOSPHATIDYLSERINE SYNTHASE 2"/>
    <property type="match status" value="1"/>
</dbReference>
<keyword evidence="5 12" id="KW-0812">Transmembrane</keyword>
<evidence type="ECO:0000256" key="13">
    <source>
        <dbReference type="SAM" id="MobiDB-lite"/>
    </source>
</evidence>
<keyword evidence="11 12" id="KW-1208">Phospholipid metabolism</keyword>
<comment type="catalytic activity">
    <reaction evidence="12">
        <text>a CDP-1,2-diacyl-sn-glycerol + L-serine = a 1,2-diacyl-sn-glycero-3-phospho-L-serine + CMP + H(+)</text>
        <dbReference type="Rhea" id="RHEA:16913"/>
        <dbReference type="ChEBI" id="CHEBI:15378"/>
        <dbReference type="ChEBI" id="CHEBI:33384"/>
        <dbReference type="ChEBI" id="CHEBI:57262"/>
        <dbReference type="ChEBI" id="CHEBI:58332"/>
        <dbReference type="ChEBI" id="CHEBI:60377"/>
        <dbReference type="EC" id="2.7.8.8"/>
    </reaction>
</comment>
<dbReference type="EC" id="2.7.8.8" evidence="12"/>
<keyword evidence="8 12" id="KW-0443">Lipid metabolism</keyword>
<sequence length="455" mass="52406">MGREVVERSSGSVETQGDHLAHDDGEEEEGKTLVREDSESKAWSIVRDLDPWTAWLYKPRTITVLLVGACLLVWASGAFQAKEFDADTDTASNTKAGVWAAIAVFLGYCLLQAPPTILVRPHPSFWRLIHGIAVVYMVFLTFLLFQKRDDARRFLKFLHPELGLELKERSYGADCRIYTPENPTNKFANVWDTLFDEFVIAHILGWWGKAIMVRNLPLLWVLSIGFEVMEVTLNHMLPNFNECWWDSIILDVLICNWIGIWAGMQTVRYFDGKTYVWVGLSRQTSIMGKVKRSLGQFTPAYWDKDEWNPLMGPARFVQVLGLAILILIVEVNAFFLKLCLWIPPRNPLNSYRLLIWWLIANPAIREYNFFLQTRKPTKKLGAFCWLAVAIAIVETLICVKFGQGLYPRPMPHWIFWSWMTAGVGLILFLSVWTYKLYSMKQEAQETSAMHAKKKV</sequence>
<dbReference type="EMBL" id="OZ020101">
    <property type="protein sequence ID" value="CAK9274428.1"/>
    <property type="molecule type" value="Genomic_DNA"/>
</dbReference>
<keyword evidence="7 12" id="KW-1133">Transmembrane helix</keyword>
<feature type="transmembrane region" description="Helical" evidence="12">
    <location>
        <begin position="414"/>
        <end position="434"/>
    </location>
</feature>
<evidence type="ECO:0000313" key="14">
    <source>
        <dbReference type="EMBL" id="CAK9274428.1"/>
    </source>
</evidence>
<keyword evidence="10 12" id="KW-0594">Phospholipid biosynthesis</keyword>
<evidence type="ECO:0000256" key="9">
    <source>
        <dbReference type="ARBA" id="ARBA00023136"/>
    </source>
</evidence>
<gene>
    <name evidence="14" type="ORF">CSSPJE1EN1_LOCUS19906</name>
</gene>
<comment type="similarity">
    <text evidence="12">Belongs to the CDP-alcohol phosphatidyltransferase class-I family.</text>
</comment>
<reference evidence="14" key="1">
    <citation type="submission" date="2024-02" db="EMBL/GenBank/DDBJ databases">
        <authorList>
            <consortium name="ELIXIR-Norway"/>
            <consortium name="Elixir Norway"/>
        </authorList>
    </citation>
    <scope>NUCLEOTIDE SEQUENCE</scope>
</reference>
<evidence type="ECO:0000256" key="7">
    <source>
        <dbReference type="ARBA" id="ARBA00022989"/>
    </source>
</evidence>
<dbReference type="Pfam" id="PF03034">
    <property type="entry name" value="PSS"/>
    <property type="match status" value="1"/>
</dbReference>
<comment type="pathway">
    <text evidence="2">Lipid metabolism.</text>
</comment>
<feature type="transmembrane region" description="Helical" evidence="12">
    <location>
        <begin position="96"/>
        <end position="113"/>
    </location>
</feature>
<evidence type="ECO:0000256" key="2">
    <source>
        <dbReference type="ARBA" id="ARBA00005189"/>
    </source>
</evidence>
<feature type="region of interest" description="Disordered" evidence="13">
    <location>
        <begin position="1"/>
        <end position="35"/>
    </location>
</feature>